<proteinExistence type="inferred from homology"/>
<comment type="similarity">
    <text evidence="5">Belongs to the OXA1/ALB3/YidC family.</text>
</comment>
<dbReference type="InterPro" id="IPR001708">
    <property type="entry name" value="YidC/ALB3/OXA1/COX18"/>
</dbReference>
<feature type="transmembrane region" description="Helical" evidence="6">
    <location>
        <begin position="310"/>
        <end position="328"/>
    </location>
</feature>
<dbReference type="OrthoDB" id="2148490at2759"/>
<evidence type="ECO:0000256" key="6">
    <source>
        <dbReference type="SAM" id="Phobius"/>
    </source>
</evidence>
<dbReference type="GO" id="GO:0032977">
    <property type="term" value="F:membrane insertase activity"/>
    <property type="evidence" value="ECO:0007669"/>
    <property type="project" value="InterPro"/>
</dbReference>
<keyword evidence="3 6" id="KW-1133">Transmembrane helix</keyword>
<keyword evidence="4 6" id="KW-0472">Membrane</keyword>
<evidence type="ECO:0000256" key="3">
    <source>
        <dbReference type="ARBA" id="ARBA00022989"/>
    </source>
</evidence>
<gene>
    <name evidence="8" type="primary">oxaB</name>
    <name evidence="8" type="ORF">DFA_01447</name>
</gene>
<comment type="subcellular location">
    <subcellularLocation>
        <location evidence="1 5">Membrane</location>
        <topology evidence="1 5">Multi-pass membrane protein</topology>
    </subcellularLocation>
</comment>
<evidence type="ECO:0000313" key="8">
    <source>
        <dbReference type="EMBL" id="EGG21561.1"/>
    </source>
</evidence>
<dbReference type="PANTHER" id="PTHR12428">
    <property type="entry name" value="OXA1"/>
    <property type="match status" value="1"/>
</dbReference>
<keyword evidence="2 5" id="KW-0812">Transmembrane</keyword>
<feature type="transmembrane region" description="Helical" evidence="6">
    <location>
        <begin position="276"/>
        <end position="298"/>
    </location>
</feature>
<evidence type="ECO:0000256" key="1">
    <source>
        <dbReference type="ARBA" id="ARBA00004141"/>
    </source>
</evidence>
<dbReference type="PANTHER" id="PTHR12428:SF65">
    <property type="entry name" value="CYTOCHROME C OXIDASE ASSEMBLY PROTEIN COX18, MITOCHONDRIAL"/>
    <property type="match status" value="1"/>
</dbReference>
<evidence type="ECO:0000313" key="9">
    <source>
        <dbReference type="Proteomes" id="UP000007797"/>
    </source>
</evidence>
<feature type="domain" description="Membrane insertase YidC/Oxa/ALB C-terminal" evidence="7">
    <location>
        <begin position="167"/>
        <end position="354"/>
    </location>
</feature>
<organism evidence="8 9">
    <name type="scientific">Cavenderia fasciculata</name>
    <name type="common">Slime mold</name>
    <name type="synonym">Dictyostelium fasciculatum</name>
    <dbReference type="NCBI Taxonomy" id="261658"/>
    <lineage>
        <taxon>Eukaryota</taxon>
        <taxon>Amoebozoa</taxon>
        <taxon>Evosea</taxon>
        <taxon>Eumycetozoa</taxon>
        <taxon>Dictyostelia</taxon>
        <taxon>Acytosteliales</taxon>
        <taxon>Cavenderiaceae</taxon>
        <taxon>Cavenderia</taxon>
    </lineage>
</organism>
<protein>
    <submittedName>
        <fullName evidence="8">Oxidase assembly protein</fullName>
    </submittedName>
</protein>
<evidence type="ECO:0000256" key="2">
    <source>
        <dbReference type="ARBA" id="ARBA00022692"/>
    </source>
</evidence>
<dbReference type="CDD" id="cd20069">
    <property type="entry name" value="5TM_Oxa1-like"/>
    <property type="match status" value="1"/>
</dbReference>
<feature type="transmembrane region" description="Helical" evidence="6">
    <location>
        <begin position="334"/>
        <end position="352"/>
    </location>
</feature>
<sequence length="422" mass="46899">MIGSRALRRTLVSSINKSSSASFAVGNNNNVFRYNLLNGTTSSSSSSSMMMNNNNVGSIIGQSFINRNSRFYSTDNNKNEIVYDTTTTVPQQTIQLTNAQEKAIETVVNSTSDVSVGSIISQPSTTTTTTQIIYDTPQNPIIEAVSNFNTGIVESINNFSISSGCPWWLCIAGMTVGLRFLILPLTVKQQRSAAAMALVKEEMEKHSYLNDGTTEGKMKLFTLQREISVKHGVSPMKLLFVGLAQAPAYIYLFYIIRSACVDFPQFVTNGGLLWFPNLSIVDPYVYALPIISSLFQWTSMRLSFTETTPLIMKIVFGGLCILPLYFTLDFPAGLNLYWCINSLLFVVQNYIFKKPAVKRFFNIPIHGKPTTGAGSAMEIRTAPEVIKKVAPESIFPEDKAMRLEKLKLEVKEKKKDALGRRK</sequence>
<evidence type="ECO:0000256" key="4">
    <source>
        <dbReference type="ARBA" id="ARBA00023136"/>
    </source>
</evidence>
<accession>F4PST3</accession>
<dbReference type="Proteomes" id="UP000007797">
    <property type="component" value="Unassembled WGS sequence"/>
</dbReference>
<dbReference type="OMA" id="HDNNEDT"/>
<dbReference type="RefSeq" id="XP_004359411.1">
    <property type="nucleotide sequence ID" value="XM_004359354.1"/>
</dbReference>
<evidence type="ECO:0000256" key="5">
    <source>
        <dbReference type="RuleBase" id="RU003945"/>
    </source>
</evidence>
<name>F4PST3_CACFS</name>
<dbReference type="GO" id="GO:0032979">
    <property type="term" value="P:protein insertion into mitochondrial inner membrane from matrix"/>
    <property type="evidence" value="ECO:0007669"/>
    <property type="project" value="TreeGrafter"/>
</dbReference>
<feature type="transmembrane region" description="Helical" evidence="6">
    <location>
        <begin position="238"/>
        <end position="256"/>
    </location>
</feature>
<keyword evidence="9" id="KW-1185">Reference proteome</keyword>
<dbReference type="EMBL" id="GL883010">
    <property type="protein sequence ID" value="EGG21561.1"/>
    <property type="molecule type" value="Genomic_DNA"/>
</dbReference>
<dbReference type="Pfam" id="PF02096">
    <property type="entry name" value="60KD_IMP"/>
    <property type="match status" value="1"/>
</dbReference>
<dbReference type="STRING" id="1054147.F4PST3"/>
<feature type="transmembrane region" description="Helical" evidence="6">
    <location>
        <begin position="166"/>
        <end position="187"/>
    </location>
</feature>
<dbReference type="GeneID" id="14872984"/>
<dbReference type="KEGG" id="dfa:DFA_01447"/>
<dbReference type="GO" id="GO:0005743">
    <property type="term" value="C:mitochondrial inner membrane"/>
    <property type="evidence" value="ECO:0007669"/>
    <property type="project" value="TreeGrafter"/>
</dbReference>
<reference evidence="9" key="1">
    <citation type="journal article" date="2011" name="Genome Res.">
        <title>Phylogeny-wide analysis of social amoeba genomes highlights ancient origins for complex intercellular communication.</title>
        <authorList>
            <person name="Heidel A.J."/>
            <person name="Lawal H.M."/>
            <person name="Felder M."/>
            <person name="Schilde C."/>
            <person name="Helps N.R."/>
            <person name="Tunggal B."/>
            <person name="Rivero F."/>
            <person name="John U."/>
            <person name="Schleicher M."/>
            <person name="Eichinger L."/>
            <person name="Platzer M."/>
            <person name="Noegel A.A."/>
            <person name="Schaap P."/>
            <person name="Gloeckner G."/>
        </authorList>
    </citation>
    <scope>NUCLEOTIDE SEQUENCE [LARGE SCALE GENOMIC DNA]</scope>
    <source>
        <strain evidence="9">SH3</strain>
    </source>
</reference>
<dbReference type="AlphaFoldDB" id="F4PST3"/>
<evidence type="ECO:0000259" key="7">
    <source>
        <dbReference type="Pfam" id="PF02096"/>
    </source>
</evidence>
<dbReference type="InterPro" id="IPR028055">
    <property type="entry name" value="YidC/Oxa/ALB_C"/>
</dbReference>